<evidence type="ECO:0000256" key="1">
    <source>
        <dbReference type="SAM" id="Phobius"/>
    </source>
</evidence>
<sequence>MQNELMQLIIIAVVIAPITTAVVQGIKQAAGISDKICILVAILVGIILAGLWALTFGHVDQIGPYLMAGLLSGLSASGLYDITKKGDAE</sequence>
<feature type="transmembrane region" description="Helical" evidence="1">
    <location>
        <begin position="36"/>
        <end position="56"/>
    </location>
</feature>
<name>A0A0R1ZV27_9LACO</name>
<evidence type="ECO:0008006" key="4">
    <source>
        <dbReference type="Google" id="ProtNLM"/>
    </source>
</evidence>
<dbReference type="AlphaFoldDB" id="A0A0R1ZV27"/>
<keyword evidence="1" id="KW-0472">Membrane</keyword>
<keyword evidence="1" id="KW-0812">Transmembrane</keyword>
<comment type="caution">
    <text evidence="2">The sequence shown here is derived from an EMBL/GenBank/DDBJ whole genome shotgun (WGS) entry which is preliminary data.</text>
</comment>
<evidence type="ECO:0000313" key="3">
    <source>
        <dbReference type="Proteomes" id="UP000051679"/>
    </source>
</evidence>
<dbReference type="Pfam" id="PF06946">
    <property type="entry name" value="Phage_holin_5_1"/>
    <property type="match status" value="1"/>
</dbReference>
<keyword evidence="1" id="KW-1133">Transmembrane helix</keyword>
<reference evidence="2 3" key="1">
    <citation type="journal article" date="2015" name="Genome Announc.">
        <title>Expanding the biotechnology potential of lactobacilli through comparative genomics of 213 strains and associated genera.</title>
        <authorList>
            <person name="Sun Z."/>
            <person name="Harris H.M."/>
            <person name="McCann A."/>
            <person name="Guo C."/>
            <person name="Argimon S."/>
            <person name="Zhang W."/>
            <person name="Yang X."/>
            <person name="Jeffery I.B."/>
            <person name="Cooney J.C."/>
            <person name="Kagawa T.F."/>
            <person name="Liu W."/>
            <person name="Song Y."/>
            <person name="Salvetti E."/>
            <person name="Wrobel A."/>
            <person name="Rasinkangas P."/>
            <person name="Parkhill J."/>
            <person name="Rea M.C."/>
            <person name="O'Sullivan O."/>
            <person name="Ritari J."/>
            <person name="Douillard F.P."/>
            <person name="Paul Ross R."/>
            <person name="Yang R."/>
            <person name="Briner A.E."/>
            <person name="Felis G.E."/>
            <person name="de Vos W.M."/>
            <person name="Barrangou R."/>
            <person name="Klaenhammer T.R."/>
            <person name="Caufield P.W."/>
            <person name="Cui Y."/>
            <person name="Zhang H."/>
            <person name="O'Toole P.W."/>
        </authorList>
    </citation>
    <scope>NUCLEOTIDE SEQUENCE [LARGE SCALE GENOMIC DNA]</scope>
    <source>
        <strain evidence="2 3">DSM 20505</strain>
    </source>
</reference>
<proteinExistence type="predicted"/>
<dbReference type="InterPro" id="IPR009708">
    <property type="entry name" value="Phage_A118_holin/antiholin"/>
</dbReference>
<gene>
    <name evidence="2" type="ORF">FC18_GL002347</name>
</gene>
<protein>
    <recommendedName>
        <fullName evidence="4">Holin</fullName>
    </recommendedName>
</protein>
<accession>A0A0R1ZV27</accession>
<dbReference type="RefSeq" id="WP_054678677.1">
    <property type="nucleotide sequence ID" value="NZ_AYYO01000050.1"/>
</dbReference>
<dbReference type="Proteomes" id="UP000051679">
    <property type="component" value="Unassembled WGS sequence"/>
</dbReference>
<evidence type="ECO:0000313" key="2">
    <source>
        <dbReference type="EMBL" id="KRM54636.1"/>
    </source>
</evidence>
<feature type="transmembrane region" description="Helical" evidence="1">
    <location>
        <begin position="6"/>
        <end position="24"/>
    </location>
</feature>
<dbReference type="PATRIC" id="fig|1291052.5.peg.2422"/>
<dbReference type="STRING" id="1291052.FC18_GL002347"/>
<dbReference type="EMBL" id="AYYO01000050">
    <property type="protein sequence ID" value="KRM54636.1"/>
    <property type="molecule type" value="Genomic_DNA"/>
</dbReference>
<keyword evidence="3" id="KW-1185">Reference proteome</keyword>
<organism evidence="2 3">
    <name type="scientific">Lacticaseibacillus sharpeae JCM 1186 = DSM 20505</name>
    <dbReference type="NCBI Taxonomy" id="1291052"/>
    <lineage>
        <taxon>Bacteria</taxon>
        <taxon>Bacillati</taxon>
        <taxon>Bacillota</taxon>
        <taxon>Bacilli</taxon>
        <taxon>Lactobacillales</taxon>
        <taxon>Lactobacillaceae</taxon>
        <taxon>Lacticaseibacillus</taxon>
    </lineage>
</organism>